<comment type="caution">
    <text evidence="9">Lacks conserved residue(s) required for the propagation of feature annotation.</text>
</comment>
<dbReference type="Gene3D" id="3.40.50.620">
    <property type="entry name" value="HUPs"/>
    <property type="match status" value="1"/>
</dbReference>
<dbReference type="InterPro" id="IPR014729">
    <property type="entry name" value="Rossmann-like_a/b/a_fold"/>
</dbReference>
<dbReference type="PANTHER" id="PTHR11933">
    <property type="entry name" value="TRNA 5-METHYLAMINOMETHYL-2-THIOURIDYLATE -METHYLTRANSFERASE"/>
    <property type="match status" value="1"/>
</dbReference>
<protein>
    <recommendedName>
        <fullName evidence="9">tRNA-specific 2-thiouridylase MnmA</fullName>
        <ecNumber evidence="9">2.8.1.13</ecNumber>
    </recommendedName>
</protein>
<feature type="binding site" evidence="9">
    <location>
        <begin position="6"/>
        <end position="13"/>
    </location>
    <ligand>
        <name>ATP</name>
        <dbReference type="ChEBI" id="CHEBI:30616"/>
    </ligand>
</feature>
<dbReference type="InterPro" id="IPR046885">
    <property type="entry name" value="MnmA-like_C"/>
</dbReference>
<evidence type="ECO:0000256" key="5">
    <source>
        <dbReference type="ARBA" id="ARBA00022840"/>
    </source>
</evidence>
<dbReference type="GO" id="GO:0103016">
    <property type="term" value="F:tRNA-uridine 2-sulfurtransferase activity"/>
    <property type="evidence" value="ECO:0007669"/>
    <property type="project" value="UniProtKB-EC"/>
</dbReference>
<proteinExistence type="inferred from homology"/>
<dbReference type="NCBIfam" id="TIGR00420">
    <property type="entry name" value="trmU"/>
    <property type="match status" value="1"/>
</dbReference>
<dbReference type="PANTHER" id="PTHR11933:SF5">
    <property type="entry name" value="MITOCHONDRIAL TRNA-SPECIFIC 2-THIOURIDYLASE 1"/>
    <property type="match status" value="1"/>
</dbReference>
<name>A0ABX6YNF1_9MICO</name>
<comment type="similarity">
    <text evidence="9">Belongs to the MnmA/TRMU family.</text>
</comment>
<feature type="binding site" evidence="9">
    <location>
        <position position="125"/>
    </location>
    <ligand>
        <name>ATP</name>
        <dbReference type="ChEBI" id="CHEBI:30616"/>
    </ligand>
</feature>
<dbReference type="NCBIfam" id="NF001138">
    <property type="entry name" value="PRK00143.1"/>
    <property type="match status" value="1"/>
</dbReference>
<evidence type="ECO:0000256" key="4">
    <source>
        <dbReference type="ARBA" id="ARBA00022741"/>
    </source>
</evidence>
<feature type="region of interest" description="Interaction with tRNA" evidence="9">
    <location>
        <begin position="148"/>
        <end position="150"/>
    </location>
</feature>
<dbReference type="InterPro" id="IPR004506">
    <property type="entry name" value="MnmA-like"/>
</dbReference>
<evidence type="ECO:0000256" key="1">
    <source>
        <dbReference type="ARBA" id="ARBA00022555"/>
    </source>
</evidence>
<feature type="site" description="Interaction with tRNA" evidence="9">
    <location>
        <position position="126"/>
    </location>
</feature>
<feature type="binding site" evidence="9">
    <location>
        <position position="32"/>
    </location>
    <ligand>
        <name>ATP</name>
        <dbReference type="ChEBI" id="CHEBI:30616"/>
    </ligand>
</feature>
<evidence type="ECO:0000313" key="13">
    <source>
        <dbReference type="Proteomes" id="UP000662814"/>
    </source>
</evidence>
<evidence type="ECO:0000259" key="10">
    <source>
        <dbReference type="Pfam" id="PF20258"/>
    </source>
</evidence>
<reference evidence="12 13" key="1">
    <citation type="submission" date="2020-12" db="EMBL/GenBank/DDBJ databases">
        <title>Microbacterium sp. HY060.</title>
        <authorList>
            <person name="Zhou J."/>
        </authorList>
    </citation>
    <scope>NUCLEOTIDE SEQUENCE [LARGE SCALE GENOMIC DNA]</scope>
    <source>
        <strain evidence="12 13">HY60</strain>
    </source>
</reference>
<feature type="domain" description="tRNA-specific 2-thiouridylase MnmA-like C-terminal" evidence="10">
    <location>
        <begin position="288"/>
        <end position="359"/>
    </location>
</feature>
<sequence length="376" mass="40245">MKVLAAMSGGVDSAVAAARVVDAGHEVVGVHLALSRMPGTLRTGSRGCCTIEDSMDAQRAANMIGIPYYVWDFSERFKEDVVDDFIAEYAAGRTPNPCLRCNEKIKFAALLEKALDLGFDAVCTGHYASIRYDADGHREMHRASAWAKDQSYVLGVLTADQLEHSLFPLGDTPSKDLVRAEAAERGFTVASKPDSHDICFIPDGDTRGWLAEHVGAESGEIRDREGNIVGNHEGAHAYTVGQRRGLNLGVPAPDGRPRFVLEVKPRSNEVIVGPKEALAIAEIAGCRYSWAGLPPQNAEVEFSCAVQIRAHADPVPAVAVMSANEESGEREVVVRPETPLDGVAPGQSAVLYVGTRVLGQFTIDRTVSAVPVGASV</sequence>
<accession>A0ABX6YNF1</accession>
<dbReference type="Pfam" id="PF03054">
    <property type="entry name" value="tRNA_Me_trans"/>
    <property type="match status" value="1"/>
</dbReference>
<dbReference type="CDD" id="cd01998">
    <property type="entry name" value="MnmA_TRMU-like"/>
    <property type="match status" value="1"/>
</dbReference>
<evidence type="ECO:0000256" key="2">
    <source>
        <dbReference type="ARBA" id="ARBA00022679"/>
    </source>
</evidence>
<keyword evidence="2 9" id="KW-0808">Transferase</keyword>
<evidence type="ECO:0000259" key="11">
    <source>
        <dbReference type="Pfam" id="PF20259"/>
    </source>
</evidence>
<keyword evidence="3 9" id="KW-0819">tRNA processing</keyword>
<keyword evidence="7" id="KW-1015">Disulfide bond</keyword>
<dbReference type="HAMAP" id="MF_00144">
    <property type="entry name" value="tRNA_thiouridyl_MnmA"/>
    <property type="match status" value="1"/>
</dbReference>
<feature type="domain" description="tRNA-specific 2-thiouridylase MnmA-like central" evidence="11">
    <location>
        <begin position="209"/>
        <end position="273"/>
    </location>
</feature>
<feature type="site" description="Interaction with tRNA" evidence="9">
    <location>
        <position position="347"/>
    </location>
</feature>
<keyword evidence="5 9" id="KW-0067">ATP-binding</keyword>
<dbReference type="Proteomes" id="UP000662814">
    <property type="component" value="Chromosome"/>
</dbReference>
<organism evidence="12 13">
    <name type="scientific">Paramicrobacterium chengjingii</name>
    <dbReference type="NCBI Taxonomy" id="2769067"/>
    <lineage>
        <taxon>Bacteria</taxon>
        <taxon>Bacillati</taxon>
        <taxon>Actinomycetota</taxon>
        <taxon>Actinomycetes</taxon>
        <taxon>Micrococcales</taxon>
        <taxon>Microbacteriaceae</taxon>
        <taxon>Paramicrobacterium</taxon>
    </lineage>
</organism>
<keyword evidence="6 9" id="KW-0694">RNA-binding</keyword>
<evidence type="ECO:0000256" key="7">
    <source>
        <dbReference type="ARBA" id="ARBA00023157"/>
    </source>
</evidence>
<gene>
    <name evidence="9 12" type="primary">mnmA</name>
    <name evidence="12" type="ORF">HCR76_07290</name>
</gene>
<dbReference type="RefSeq" id="WP_166989583.1">
    <property type="nucleotide sequence ID" value="NZ_CP061169.1"/>
</dbReference>
<feature type="active site" description="Nucleophile" evidence="9">
    <location>
        <position position="101"/>
    </location>
</feature>
<keyword evidence="1 9" id="KW-0820">tRNA-binding</keyword>
<keyword evidence="13" id="KW-1185">Reference proteome</keyword>
<dbReference type="InterPro" id="IPR046884">
    <property type="entry name" value="MnmA-like_central"/>
</dbReference>
<evidence type="ECO:0000256" key="8">
    <source>
        <dbReference type="ARBA" id="ARBA00051542"/>
    </source>
</evidence>
<dbReference type="Pfam" id="PF20259">
    <property type="entry name" value="tRNA_Me_trans_M"/>
    <property type="match status" value="1"/>
</dbReference>
<comment type="function">
    <text evidence="9">Catalyzes the 2-thiolation of uridine at the wobble position (U34) of tRNA, leading to the formation of s(2)U34.</text>
</comment>
<dbReference type="EC" id="2.8.1.13" evidence="9"/>
<keyword evidence="4 9" id="KW-0547">Nucleotide-binding</keyword>
<evidence type="ECO:0000256" key="6">
    <source>
        <dbReference type="ARBA" id="ARBA00022884"/>
    </source>
</evidence>
<comment type="catalytic activity">
    <reaction evidence="8 9">
        <text>S-sulfanyl-L-cysteinyl-[protein] + uridine(34) in tRNA + AH2 + ATP = 2-thiouridine(34) in tRNA + L-cysteinyl-[protein] + A + AMP + diphosphate + H(+)</text>
        <dbReference type="Rhea" id="RHEA:47032"/>
        <dbReference type="Rhea" id="RHEA-COMP:10131"/>
        <dbReference type="Rhea" id="RHEA-COMP:11726"/>
        <dbReference type="Rhea" id="RHEA-COMP:11727"/>
        <dbReference type="Rhea" id="RHEA-COMP:11728"/>
        <dbReference type="ChEBI" id="CHEBI:13193"/>
        <dbReference type="ChEBI" id="CHEBI:15378"/>
        <dbReference type="ChEBI" id="CHEBI:17499"/>
        <dbReference type="ChEBI" id="CHEBI:29950"/>
        <dbReference type="ChEBI" id="CHEBI:30616"/>
        <dbReference type="ChEBI" id="CHEBI:33019"/>
        <dbReference type="ChEBI" id="CHEBI:61963"/>
        <dbReference type="ChEBI" id="CHEBI:65315"/>
        <dbReference type="ChEBI" id="CHEBI:87170"/>
        <dbReference type="ChEBI" id="CHEBI:456215"/>
        <dbReference type="EC" id="2.8.1.13"/>
    </reaction>
</comment>
<dbReference type="Gene3D" id="2.40.30.10">
    <property type="entry name" value="Translation factors"/>
    <property type="match status" value="1"/>
</dbReference>
<comment type="subcellular location">
    <subcellularLocation>
        <location evidence="9">Cytoplasm</location>
    </subcellularLocation>
</comment>
<dbReference type="Pfam" id="PF20258">
    <property type="entry name" value="tRNA_Me_trans_C"/>
    <property type="match status" value="1"/>
</dbReference>
<evidence type="ECO:0000256" key="9">
    <source>
        <dbReference type="HAMAP-Rule" id="MF_00144"/>
    </source>
</evidence>
<evidence type="ECO:0000256" key="3">
    <source>
        <dbReference type="ARBA" id="ARBA00022694"/>
    </source>
</evidence>
<dbReference type="EMBL" id="CP061169">
    <property type="protein sequence ID" value="QPZ39825.1"/>
    <property type="molecule type" value="Genomic_DNA"/>
</dbReference>
<keyword evidence="9" id="KW-0963">Cytoplasm</keyword>
<dbReference type="SUPFAM" id="SSF52402">
    <property type="entry name" value="Adenine nucleotide alpha hydrolases-like"/>
    <property type="match status" value="1"/>
</dbReference>
<feature type="active site" description="Cysteine persulfide intermediate" evidence="9">
    <location>
        <position position="199"/>
    </location>
</feature>
<dbReference type="Gene3D" id="2.30.30.280">
    <property type="entry name" value="Adenine nucleotide alpha hydrolases-like domains"/>
    <property type="match status" value="1"/>
</dbReference>
<dbReference type="InterPro" id="IPR023382">
    <property type="entry name" value="MnmA-like_central_sf"/>
</dbReference>
<evidence type="ECO:0000313" key="12">
    <source>
        <dbReference type="EMBL" id="QPZ39825.1"/>
    </source>
</evidence>